<keyword evidence="2" id="KW-1185">Reference proteome</keyword>
<dbReference type="OrthoDB" id="2301851at2"/>
<evidence type="ECO:0000313" key="1">
    <source>
        <dbReference type="EMBL" id="KRK84929.1"/>
    </source>
</evidence>
<proteinExistence type="predicted"/>
<dbReference type="STRING" id="1423788.FC78_GL001170"/>
<dbReference type="EMBL" id="AZDY01000002">
    <property type="protein sequence ID" value="KRK84929.1"/>
    <property type="molecule type" value="Genomic_DNA"/>
</dbReference>
<dbReference type="PATRIC" id="fig|1423788.3.peg.1203"/>
<gene>
    <name evidence="1" type="ORF">FC78_GL001170</name>
</gene>
<dbReference type="Proteomes" id="UP000051515">
    <property type="component" value="Unassembled WGS sequence"/>
</dbReference>
<sequence>MGLLIVTLGTGYVFGYAASKEHGFMNLFDFDENTIQSVQKFWKKLDDWFFGPDVPNKVETYTDRTPEVIKKDSLSTK</sequence>
<name>A0A0R1KXH4_9LACO</name>
<dbReference type="AlphaFoldDB" id="A0A0R1KXH4"/>
<dbReference type="RefSeq" id="WP_056950402.1">
    <property type="nucleotide sequence ID" value="NZ_AZDY01000002.1"/>
</dbReference>
<reference evidence="1 2" key="1">
    <citation type="journal article" date="2015" name="Genome Announc.">
        <title>Expanding the biotechnology potential of lactobacilli through comparative genomics of 213 strains and associated genera.</title>
        <authorList>
            <person name="Sun Z."/>
            <person name="Harris H.M."/>
            <person name="McCann A."/>
            <person name="Guo C."/>
            <person name="Argimon S."/>
            <person name="Zhang W."/>
            <person name="Yang X."/>
            <person name="Jeffery I.B."/>
            <person name="Cooney J.C."/>
            <person name="Kagawa T.F."/>
            <person name="Liu W."/>
            <person name="Song Y."/>
            <person name="Salvetti E."/>
            <person name="Wrobel A."/>
            <person name="Rasinkangas P."/>
            <person name="Parkhill J."/>
            <person name="Rea M.C."/>
            <person name="O'Sullivan O."/>
            <person name="Ritari J."/>
            <person name="Douillard F.P."/>
            <person name="Paul Ross R."/>
            <person name="Yang R."/>
            <person name="Briner A.E."/>
            <person name="Felis G.E."/>
            <person name="de Vos W.M."/>
            <person name="Barrangou R."/>
            <person name="Klaenhammer T.R."/>
            <person name="Caufield P.W."/>
            <person name="Cui Y."/>
            <person name="Zhang H."/>
            <person name="O'Toole P.W."/>
        </authorList>
    </citation>
    <scope>NUCLEOTIDE SEQUENCE [LARGE SCALE GENOMIC DNA]</scope>
    <source>
        <strain evidence="1 2">DSM 19674</strain>
    </source>
</reference>
<protein>
    <submittedName>
        <fullName evidence="1">Uncharacterized protein</fullName>
    </submittedName>
</protein>
<accession>A0A0R1KXH4</accession>
<organism evidence="1 2">
    <name type="scientific">Companilactobacillus bobalius DSM 19674</name>
    <dbReference type="NCBI Taxonomy" id="1423788"/>
    <lineage>
        <taxon>Bacteria</taxon>
        <taxon>Bacillati</taxon>
        <taxon>Bacillota</taxon>
        <taxon>Bacilli</taxon>
        <taxon>Lactobacillales</taxon>
        <taxon>Lactobacillaceae</taxon>
        <taxon>Companilactobacillus</taxon>
        <taxon>Companilactobacillus bobalius</taxon>
    </lineage>
</organism>
<evidence type="ECO:0000313" key="2">
    <source>
        <dbReference type="Proteomes" id="UP000051515"/>
    </source>
</evidence>
<comment type="caution">
    <text evidence="1">The sequence shown here is derived from an EMBL/GenBank/DDBJ whole genome shotgun (WGS) entry which is preliminary data.</text>
</comment>